<dbReference type="Proteomes" id="UP001627154">
    <property type="component" value="Unassembled WGS sequence"/>
</dbReference>
<proteinExistence type="predicted"/>
<dbReference type="AlphaFoldDB" id="A0ABD2XPB4"/>
<evidence type="ECO:0000313" key="3">
    <source>
        <dbReference type="Proteomes" id="UP001627154"/>
    </source>
</evidence>
<evidence type="ECO:0000313" key="2">
    <source>
        <dbReference type="EMBL" id="KAL3407303.1"/>
    </source>
</evidence>
<reference evidence="2 3" key="1">
    <citation type="journal article" date="2024" name="bioRxiv">
        <title>A reference genome for Trichogramma kaykai: A tiny desert-dwelling parasitoid wasp with competing sex-ratio distorters.</title>
        <authorList>
            <person name="Culotta J."/>
            <person name="Lindsey A.R."/>
        </authorList>
    </citation>
    <scope>NUCLEOTIDE SEQUENCE [LARGE SCALE GENOMIC DNA]</scope>
    <source>
        <strain evidence="2 3">KSX58</strain>
    </source>
</reference>
<accession>A0ABD2XPB4</accession>
<comment type="caution">
    <text evidence="2">The sequence shown here is derived from an EMBL/GenBank/DDBJ whole genome shotgun (WGS) entry which is preliminary data.</text>
</comment>
<dbReference type="EMBL" id="JBJJXI010000011">
    <property type="protein sequence ID" value="KAL3407303.1"/>
    <property type="molecule type" value="Genomic_DNA"/>
</dbReference>
<evidence type="ECO:0000256" key="1">
    <source>
        <dbReference type="SAM" id="MobiDB-lite"/>
    </source>
</evidence>
<name>A0ABD2XPB4_9HYME</name>
<sequence>MSLKIWIRKVEKQASMLYEQRRDFIGSDDDEPEQRRIYEYIMSLVDHSTELAEKFLLLPRDRLCHRDGKQEERYHEFERVAFQLLRCVDWLLATIWETATKRHFLRSLNEISASLEKILDSTELLVLELKLDESSSVDNDEEDSQDGGNGNEGDADDESSMGSGSRNYAVVEYVNEVRDAPAVYASCVVSCMRIYACTYVRRTPTSTRRSVCIHMSSTATNTRVHLYTQNAGISFN</sequence>
<protein>
    <submittedName>
        <fullName evidence="2">Uncharacterized protein</fullName>
    </submittedName>
</protein>
<gene>
    <name evidence="2" type="ORF">TKK_000573</name>
</gene>
<keyword evidence="3" id="KW-1185">Reference proteome</keyword>
<organism evidence="2 3">
    <name type="scientific">Trichogramma kaykai</name>
    <dbReference type="NCBI Taxonomy" id="54128"/>
    <lineage>
        <taxon>Eukaryota</taxon>
        <taxon>Metazoa</taxon>
        <taxon>Ecdysozoa</taxon>
        <taxon>Arthropoda</taxon>
        <taxon>Hexapoda</taxon>
        <taxon>Insecta</taxon>
        <taxon>Pterygota</taxon>
        <taxon>Neoptera</taxon>
        <taxon>Endopterygota</taxon>
        <taxon>Hymenoptera</taxon>
        <taxon>Apocrita</taxon>
        <taxon>Proctotrupomorpha</taxon>
        <taxon>Chalcidoidea</taxon>
        <taxon>Trichogrammatidae</taxon>
        <taxon>Trichogramma</taxon>
    </lineage>
</organism>
<feature type="region of interest" description="Disordered" evidence="1">
    <location>
        <begin position="135"/>
        <end position="163"/>
    </location>
</feature>